<comment type="caution">
    <text evidence="2">The sequence shown here is derived from an EMBL/GenBank/DDBJ whole genome shotgun (WGS) entry which is preliminary data.</text>
</comment>
<organism evidence="2 3">
    <name type="scientific">Nonomuraea soli</name>
    <dbReference type="NCBI Taxonomy" id="1032476"/>
    <lineage>
        <taxon>Bacteria</taxon>
        <taxon>Bacillati</taxon>
        <taxon>Actinomycetota</taxon>
        <taxon>Actinomycetes</taxon>
        <taxon>Streptosporangiales</taxon>
        <taxon>Streptosporangiaceae</taxon>
        <taxon>Nonomuraea</taxon>
    </lineage>
</organism>
<accession>A0A7W0HR11</accession>
<gene>
    <name evidence="2" type="ORF">HNR30_003713</name>
</gene>
<evidence type="ECO:0000259" key="1">
    <source>
        <dbReference type="Pfam" id="PF13546"/>
    </source>
</evidence>
<sequence length="260" mass="27812">MTALAPLFTRIEPRLQAGKYVRAVMSDLSKRNGWTIAEWIGDLRPDATQRLLNRARWDTLGALSAVRRFAVTGLDAAARPGSLIVGALDESGQEKKGSATAGVKRQHMGCAGGIDNGINTVHLAYVRAGVGHALIGSRQWIPAEQISDPVTAITAGLPTDLAFATKGELAITLLGEAFADSVGLDFVAGDEVYGACTRLRHFLEAHQQGYVLRVRATFSLTLGGGSCLTCTQTVTKHLKQKRKWTIRSAGDWSCPGLVDT</sequence>
<dbReference type="InterPro" id="IPR038721">
    <property type="entry name" value="IS701-like_DDE_dom"/>
</dbReference>
<dbReference type="RefSeq" id="WP_181611060.1">
    <property type="nucleotide sequence ID" value="NZ_JACDUR010000003.1"/>
</dbReference>
<feature type="domain" description="Transposase IS701-like DDE" evidence="1">
    <location>
        <begin position="4"/>
        <end position="221"/>
    </location>
</feature>
<evidence type="ECO:0000313" key="3">
    <source>
        <dbReference type="Proteomes" id="UP000530928"/>
    </source>
</evidence>
<dbReference type="AlphaFoldDB" id="A0A7W0HR11"/>
<name>A0A7W0HR11_9ACTN</name>
<dbReference type="EMBL" id="JACDUR010000003">
    <property type="protein sequence ID" value="MBA2892372.1"/>
    <property type="molecule type" value="Genomic_DNA"/>
</dbReference>
<evidence type="ECO:0000313" key="2">
    <source>
        <dbReference type="EMBL" id="MBA2892372.1"/>
    </source>
</evidence>
<dbReference type="InterPro" id="IPR039365">
    <property type="entry name" value="IS701-like"/>
</dbReference>
<dbReference type="PANTHER" id="PTHR33627">
    <property type="entry name" value="TRANSPOSASE"/>
    <property type="match status" value="1"/>
</dbReference>
<dbReference type="Pfam" id="PF13546">
    <property type="entry name" value="DDE_5"/>
    <property type="match status" value="1"/>
</dbReference>
<protein>
    <submittedName>
        <fullName evidence="2">SRSO17 transposase</fullName>
    </submittedName>
</protein>
<keyword evidence="3" id="KW-1185">Reference proteome</keyword>
<proteinExistence type="predicted"/>
<reference evidence="2 3" key="1">
    <citation type="submission" date="2020-07" db="EMBL/GenBank/DDBJ databases">
        <title>Genomic Encyclopedia of Type Strains, Phase IV (KMG-IV): sequencing the most valuable type-strain genomes for metagenomic binning, comparative biology and taxonomic classification.</title>
        <authorList>
            <person name="Goeker M."/>
        </authorList>
    </citation>
    <scope>NUCLEOTIDE SEQUENCE [LARGE SCALE GENOMIC DNA]</scope>
    <source>
        <strain evidence="2 3">DSM 45533</strain>
    </source>
</reference>
<dbReference type="PANTHER" id="PTHR33627:SF1">
    <property type="entry name" value="TRANSPOSASE"/>
    <property type="match status" value="1"/>
</dbReference>
<dbReference type="Proteomes" id="UP000530928">
    <property type="component" value="Unassembled WGS sequence"/>
</dbReference>